<proteinExistence type="predicted"/>
<gene>
    <name evidence="1" type="ORF">LCGC14_1258840</name>
</gene>
<accession>A0A0F9L3T9</accession>
<organism evidence="1">
    <name type="scientific">marine sediment metagenome</name>
    <dbReference type="NCBI Taxonomy" id="412755"/>
    <lineage>
        <taxon>unclassified sequences</taxon>
        <taxon>metagenomes</taxon>
        <taxon>ecological metagenomes</taxon>
    </lineage>
</organism>
<dbReference type="AlphaFoldDB" id="A0A0F9L3T9"/>
<sequence length="76" mass="8187">MKIKIHATEQHAYAGQFSIRDKDSGRLIAGRSGFAAGGTIHKPRLYETAEAAEEAATAITWADCEAVELVANPEED</sequence>
<dbReference type="EMBL" id="LAZR01006959">
    <property type="protein sequence ID" value="KKM88433.1"/>
    <property type="molecule type" value="Genomic_DNA"/>
</dbReference>
<protein>
    <submittedName>
        <fullName evidence="1">Uncharacterized protein</fullName>
    </submittedName>
</protein>
<comment type="caution">
    <text evidence="1">The sequence shown here is derived from an EMBL/GenBank/DDBJ whole genome shotgun (WGS) entry which is preliminary data.</text>
</comment>
<reference evidence="1" key="1">
    <citation type="journal article" date="2015" name="Nature">
        <title>Complex archaea that bridge the gap between prokaryotes and eukaryotes.</title>
        <authorList>
            <person name="Spang A."/>
            <person name="Saw J.H."/>
            <person name="Jorgensen S.L."/>
            <person name="Zaremba-Niedzwiedzka K."/>
            <person name="Martijn J."/>
            <person name="Lind A.E."/>
            <person name="van Eijk R."/>
            <person name="Schleper C."/>
            <person name="Guy L."/>
            <person name="Ettema T.J."/>
        </authorList>
    </citation>
    <scope>NUCLEOTIDE SEQUENCE</scope>
</reference>
<name>A0A0F9L3T9_9ZZZZ</name>
<evidence type="ECO:0000313" key="1">
    <source>
        <dbReference type="EMBL" id="KKM88433.1"/>
    </source>
</evidence>